<organism evidence="1 2">
    <name type="scientific">Racocetra persica</name>
    <dbReference type="NCBI Taxonomy" id="160502"/>
    <lineage>
        <taxon>Eukaryota</taxon>
        <taxon>Fungi</taxon>
        <taxon>Fungi incertae sedis</taxon>
        <taxon>Mucoromycota</taxon>
        <taxon>Glomeromycotina</taxon>
        <taxon>Glomeromycetes</taxon>
        <taxon>Diversisporales</taxon>
        <taxon>Gigasporaceae</taxon>
        <taxon>Racocetra</taxon>
    </lineage>
</organism>
<proteinExistence type="predicted"/>
<accession>A0ACA9RMI1</accession>
<reference evidence="1" key="1">
    <citation type="submission" date="2021-06" db="EMBL/GenBank/DDBJ databases">
        <authorList>
            <person name="Kallberg Y."/>
            <person name="Tangrot J."/>
            <person name="Rosling A."/>
        </authorList>
    </citation>
    <scope>NUCLEOTIDE SEQUENCE</scope>
    <source>
        <strain evidence="1">MA461A</strain>
    </source>
</reference>
<dbReference type="EMBL" id="CAJVQC010058333">
    <property type="protein sequence ID" value="CAG8798575.1"/>
    <property type="molecule type" value="Genomic_DNA"/>
</dbReference>
<keyword evidence="2" id="KW-1185">Reference proteome</keyword>
<gene>
    <name evidence="1" type="ORF">RPERSI_LOCUS20548</name>
</gene>
<evidence type="ECO:0000313" key="1">
    <source>
        <dbReference type="EMBL" id="CAG8798575.1"/>
    </source>
</evidence>
<evidence type="ECO:0000313" key="2">
    <source>
        <dbReference type="Proteomes" id="UP000789920"/>
    </source>
</evidence>
<protein>
    <submittedName>
        <fullName evidence="1">19357_t:CDS:1</fullName>
    </submittedName>
</protein>
<dbReference type="Proteomes" id="UP000789920">
    <property type="component" value="Unassembled WGS sequence"/>
</dbReference>
<comment type="caution">
    <text evidence="1">The sequence shown here is derived from an EMBL/GenBank/DDBJ whole genome shotgun (WGS) entry which is preliminary data.</text>
</comment>
<sequence>TFHIMTVTLISTPPAVVTPEQTIQLQQDSGLMPEIAHHIQPNVRILITPPMFDAMLGKGTLYVTERQPLDGTGPCIYTQLDIEPNSLRSANQIDAIFEALSECAALHPDKEYMEEDPDSEFYGNGDNDEWITAAPSDEQELSEVGSASLAYLDSIIDQPNLTEQQRTSPDTNEHDKEMFEDAEE</sequence>
<feature type="non-terminal residue" evidence="1">
    <location>
        <position position="1"/>
    </location>
</feature>
<name>A0ACA9RMI1_9GLOM</name>